<reference evidence="1 2" key="1">
    <citation type="submission" date="2022-03" db="EMBL/GenBank/DDBJ databases">
        <title>Genomic Encyclopedia of Type Strains, Phase III (KMG-III): the genomes of soil and plant-associated and newly described type strains.</title>
        <authorList>
            <person name="Whitman W."/>
        </authorList>
    </citation>
    <scope>NUCLEOTIDE SEQUENCE [LARGE SCALE GENOMIC DNA]</scope>
    <source>
        <strain evidence="1 2">BSker1</strain>
    </source>
</reference>
<gene>
    <name evidence="1" type="ORF">J2T60_002319</name>
</gene>
<evidence type="ECO:0000313" key="2">
    <source>
        <dbReference type="Proteomes" id="UP001523550"/>
    </source>
</evidence>
<dbReference type="RefSeq" id="WP_253450214.1">
    <property type="nucleotide sequence ID" value="NZ_JALJYF010000002.1"/>
</dbReference>
<organism evidence="1 2">
    <name type="scientific">Natronospira proteinivora</name>
    <dbReference type="NCBI Taxonomy" id="1807133"/>
    <lineage>
        <taxon>Bacteria</taxon>
        <taxon>Pseudomonadati</taxon>
        <taxon>Pseudomonadota</taxon>
        <taxon>Gammaproteobacteria</taxon>
        <taxon>Natronospirales</taxon>
        <taxon>Natronospiraceae</taxon>
        <taxon>Natronospira</taxon>
    </lineage>
</organism>
<evidence type="ECO:0000313" key="1">
    <source>
        <dbReference type="EMBL" id="MCP1728319.1"/>
    </source>
</evidence>
<dbReference type="InterPro" id="IPR036890">
    <property type="entry name" value="HATPase_C_sf"/>
</dbReference>
<dbReference type="Proteomes" id="UP001523550">
    <property type="component" value="Unassembled WGS sequence"/>
</dbReference>
<keyword evidence="2" id="KW-1185">Reference proteome</keyword>
<accession>A0ABT1GAJ3</accession>
<dbReference type="SUPFAM" id="SSF55874">
    <property type="entry name" value="ATPase domain of HSP90 chaperone/DNA topoisomerase II/histidine kinase"/>
    <property type="match status" value="1"/>
</dbReference>
<evidence type="ECO:0008006" key="3">
    <source>
        <dbReference type="Google" id="ProtNLM"/>
    </source>
</evidence>
<sequence>MLKPRDAELRDRLSHANLFVTGTINQQPNDRADSPADLIPCFTGIHSDEHLEELLDLIAERLYLGSIKQDEELKLYRSLTEAMLNVWQHAYGLEGVIQGGGRSLGRRWWLFGERIDNQLFLAIYDRGVGIPVTLPKKYGWESIYSVMDSLGLKGNHDTNMIRAAIELGRTSRKSGRGGKGLRDVHRYVEENPVGDLRIYSNRGEYRYRSSSGVSRSIVHKRSLIGTLIQWNIAVPQGRKVDEVN</sequence>
<protein>
    <recommendedName>
        <fullName evidence="3">Histidine kinase/DNA gyrase B/HSP90-like ATPase</fullName>
    </recommendedName>
</protein>
<comment type="caution">
    <text evidence="1">The sequence shown here is derived from an EMBL/GenBank/DDBJ whole genome shotgun (WGS) entry which is preliminary data.</text>
</comment>
<name>A0ABT1GAJ3_9GAMM</name>
<dbReference type="EMBL" id="JALJYF010000002">
    <property type="protein sequence ID" value="MCP1728319.1"/>
    <property type="molecule type" value="Genomic_DNA"/>
</dbReference>
<proteinExistence type="predicted"/>